<evidence type="ECO:0000256" key="1">
    <source>
        <dbReference type="SAM" id="MobiDB-lite"/>
    </source>
</evidence>
<dbReference type="AlphaFoldDB" id="A0AA38VGK2"/>
<feature type="non-terminal residue" evidence="2">
    <location>
        <position position="1"/>
    </location>
</feature>
<reference evidence="2" key="1">
    <citation type="submission" date="2022-07" db="EMBL/GenBank/DDBJ databases">
        <title>Fungi with potential for degradation of polypropylene.</title>
        <authorList>
            <person name="Gostincar C."/>
        </authorList>
    </citation>
    <scope>NUCLEOTIDE SEQUENCE</scope>
    <source>
        <strain evidence="2">EXF-13287</strain>
    </source>
</reference>
<dbReference type="Proteomes" id="UP001174691">
    <property type="component" value="Unassembled WGS sequence"/>
</dbReference>
<organism evidence="2 3">
    <name type="scientific">Coniochaeta hoffmannii</name>
    <dbReference type="NCBI Taxonomy" id="91930"/>
    <lineage>
        <taxon>Eukaryota</taxon>
        <taxon>Fungi</taxon>
        <taxon>Dikarya</taxon>
        <taxon>Ascomycota</taxon>
        <taxon>Pezizomycotina</taxon>
        <taxon>Sordariomycetes</taxon>
        <taxon>Sordariomycetidae</taxon>
        <taxon>Coniochaetales</taxon>
        <taxon>Coniochaetaceae</taxon>
        <taxon>Coniochaeta</taxon>
    </lineage>
</organism>
<feature type="region of interest" description="Disordered" evidence="1">
    <location>
        <begin position="1"/>
        <end position="61"/>
    </location>
</feature>
<gene>
    <name evidence="2" type="ORF">NKR19_g9750</name>
</gene>
<comment type="caution">
    <text evidence="2">The sequence shown here is derived from an EMBL/GenBank/DDBJ whole genome shotgun (WGS) entry which is preliminary data.</text>
</comment>
<proteinExistence type="predicted"/>
<dbReference type="EMBL" id="JANBVN010000254">
    <property type="protein sequence ID" value="KAJ9130819.1"/>
    <property type="molecule type" value="Genomic_DNA"/>
</dbReference>
<protein>
    <submittedName>
        <fullName evidence="2">Uncharacterized protein</fullName>
    </submittedName>
</protein>
<evidence type="ECO:0000313" key="2">
    <source>
        <dbReference type="EMBL" id="KAJ9130819.1"/>
    </source>
</evidence>
<evidence type="ECO:0000313" key="3">
    <source>
        <dbReference type="Proteomes" id="UP001174691"/>
    </source>
</evidence>
<name>A0AA38VGK2_9PEZI</name>
<keyword evidence="3" id="KW-1185">Reference proteome</keyword>
<sequence length="61" mass="6101">AAADAAVGARDEEGGDGGADDAEARGAGAGGAEEDTPARDEDVEMGNYDSDQETQGEKQDE</sequence>
<accession>A0AA38VGK2</accession>